<evidence type="ECO:0000256" key="2">
    <source>
        <dbReference type="ARBA" id="ARBA00022771"/>
    </source>
</evidence>
<evidence type="ECO:0000256" key="4">
    <source>
        <dbReference type="PROSITE-ProRule" id="PRU00175"/>
    </source>
</evidence>
<dbReference type="PROSITE" id="PS00518">
    <property type="entry name" value="ZF_RING_1"/>
    <property type="match status" value="1"/>
</dbReference>
<dbReference type="EMBL" id="WWBZ02000033">
    <property type="protein sequence ID" value="KAF4307151.1"/>
    <property type="molecule type" value="Genomic_DNA"/>
</dbReference>
<dbReference type="InterPro" id="IPR001841">
    <property type="entry name" value="Znf_RING"/>
</dbReference>
<proteinExistence type="predicted"/>
<evidence type="ECO:0000313" key="6">
    <source>
        <dbReference type="EMBL" id="KAF4307151.1"/>
    </source>
</evidence>
<keyword evidence="7" id="KW-1185">Reference proteome</keyword>
<gene>
    <name evidence="6" type="ORF">GTA08_BOTSDO05923</name>
</gene>
<comment type="caution">
    <text evidence="6">The sequence shown here is derived from an EMBL/GenBank/DDBJ whole genome shotgun (WGS) entry which is preliminary data.</text>
</comment>
<dbReference type="SUPFAM" id="SSF57850">
    <property type="entry name" value="RING/U-box"/>
    <property type="match status" value="1"/>
</dbReference>
<dbReference type="InterPro" id="IPR013083">
    <property type="entry name" value="Znf_RING/FYVE/PHD"/>
</dbReference>
<keyword evidence="3" id="KW-0862">Zinc</keyword>
<dbReference type="OrthoDB" id="3219336at2759"/>
<dbReference type="PROSITE" id="PS50089">
    <property type="entry name" value="ZF_RING_2"/>
    <property type="match status" value="1"/>
</dbReference>
<evidence type="ECO:0000313" key="7">
    <source>
        <dbReference type="Proteomes" id="UP000572817"/>
    </source>
</evidence>
<protein>
    <recommendedName>
        <fullName evidence="5">RING-type domain-containing protein</fullName>
    </recommendedName>
</protein>
<dbReference type="AlphaFoldDB" id="A0A8H4N5Z0"/>
<keyword evidence="1" id="KW-0479">Metal-binding</keyword>
<accession>A0A8H4N5Z0</accession>
<name>A0A8H4N5Z0_9PEZI</name>
<dbReference type="InterPro" id="IPR017907">
    <property type="entry name" value="Znf_RING_CS"/>
</dbReference>
<evidence type="ECO:0000256" key="3">
    <source>
        <dbReference type="ARBA" id="ARBA00022833"/>
    </source>
</evidence>
<evidence type="ECO:0000259" key="5">
    <source>
        <dbReference type="PROSITE" id="PS50089"/>
    </source>
</evidence>
<feature type="domain" description="RING-type" evidence="5">
    <location>
        <begin position="21"/>
        <end position="71"/>
    </location>
</feature>
<dbReference type="Proteomes" id="UP000572817">
    <property type="component" value="Unassembled WGS sequence"/>
</dbReference>
<organism evidence="6 7">
    <name type="scientific">Botryosphaeria dothidea</name>
    <dbReference type="NCBI Taxonomy" id="55169"/>
    <lineage>
        <taxon>Eukaryota</taxon>
        <taxon>Fungi</taxon>
        <taxon>Dikarya</taxon>
        <taxon>Ascomycota</taxon>
        <taxon>Pezizomycotina</taxon>
        <taxon>Dothideomycetes</taxon>
        <taxon>Dothideomycetes incertae sedis</taxon>
        <taxon>Botryosphaeriales</taxon>
        <taxon>Botryosphaeriaceae</taxon>
        <taxon>Botryosphaeria</taxon>
    </lineage>
</organism>
<dbReference type="GO" id="GO:0008270">
    <property type="term" value="F:zinc ion binding"/>
    <property type="evidence" value="ECO:0007669"/>
    <property type="project" value="UniProtKB-KW"/>
</dbReference>
<keyword evidence="2 4" id="KW-0863">Zinc-finger</keyword>
<evidence type="ECO:0000256" key="1">
    <source>
        <dbReference type="ARBA" id="ARBA00022723"/>
    </source>
</evidence>
<dbReference type="Gene3D" id="3.30.40.10">
    <property type="entry name" value="Zinc/RING finger domain, C3HC4 (zinc finger)"/>
    <property type="match status" value="1"/>
</dbReference>
<reference evidence="6" key="1">
    <citation type="submission" date="2020-04" db="EMBL/GenBank/DDBJ databases">
        <title>Genome Assembly and Annotation of Botryosphaeria dothidea sdau 11-99, a Latent Pathogen of Apple Fruit Ring Rot in China.</title>
        <authorList>
            <person name="Yu C."/>
            <person name="Diao Y."/>
            <person name="Lu Q."/>
            <person name="Zhao J."/>
            <person name="Cui S."/>
            <person name="Peng C."/>
            <person name="He B."/>
            <person name="Liu H."/>
        </authorList>
    </citation>
    <scope>NUCLEOTIDE SEQUENCE [LARGE SCALE GENOMIC DNA]</scope>
    <source>
        <strain evidence="6">Sdau11-99</strain>
    </source>
</reference>
<sequence length="235" mass="26389">MPEHTFTLPVHTDATSASECCTLCRHPYQPNHTPLLPIQLPCSHTFCFSCLEDCFTRQLRIQPFHCSCPLCFRIVHETRPHPTWIALLRASAPGDVHMRVDITYDDDNSLAVQPPSEQQLAEHLRAVEDGLADMAIAARSDDPFEMQPWAAEAGLAGMGTGLSAAAPREHPQSYREMRQVAQEMCERLRELGVVDAPSREEVCDILFHYAFEIVMHGQAITPLPRWMATIGFNLV</sequence>